<dbReference type="InterPro" id="IPR036047">
    <property type="entry name" value="F-box-like_dom_sf"/>
</dbReference>
<dbReference type="eggNOG" id="KOG0274">
    <property type="taxonomic scope" value="Eukaryota"/>
</dbReference>
<feature type="compositionally biased region" description="Polar residues" evidence="1">
    <location>
        <begin position="604"/>
        <end position="615"/>
    </location>
</feature>
<name>B9W7R7_CANDC</name>
<dbReference type="SUPFAM" id="SSF50978">
    <property type="entry name" value="WD40 repeat-like"/>
    <property type="match status" value="1"/>
</dbReference>
<dbReference type="CDD" id="cd09917">
    <property type="entry name" value="F-box_SF"/>
    <property type="match status" value="1"/>
</dbReference>
<dbReference type="Gene3D" id="1.20.1280.50">
    <property type="match status" value="1"/>
</dbReference>
<dbReference type="Proteomes" id="UP000002605">
    <property type="component" value="Chromosome 1"/>
</dbReference>
<dbReference type="SUPFAM" id="SSF81383">
    <property type="entry name" value="F-box domain"/>
    <property type="match status" value="1"/>
</dbReference>
<evidence type="ECO:0000313" key="4">
    <source>
        <dbReference type="EMBL" id="CAX44728.1"/>
    </source>
</evidence>
<dbReference type="Gene3D" id="6.10.140.100">
    <property type="match status" value="1"/>
</dbReference>
<dbReference type="Gene3D" id="2.130.10.10">
    <property type="entry name" value="YVTN repeat-like/Quinoprotein amine dehydrogenase"/>
    <property type="match status" value="2"/>
</dbReference>
<dbReference type="InterPro" id="IPR036322">
    <property type="entry name" value="WD40_repeat_dom_sf"/>
</dbReference>
<dbReference type="PANTHER" id="PTHR14381:SF1">
    <property type="entry name" value="F-BOX_WD REPEAT-CONTAINING PROTEIN 4"/>
    <property type="match status" value="1"/>
</dbReference>
<dbReference type="OrthoDB" id="2095648at2759"/>
<dbReference type="InterPro" id="IPR052301">
    <property type="entry name" value="SCF_F-box/WD-repeat"/>
</dbReference>
<accession>B9W7R7</accession>
<feature type="region of interest" description="Disordered" evidence="1">
    <location>
        <begin position="526"/>
        <end position="573"/>
    </location>
</feature>
<dbReference type="CGD" id="CAL0000169898">
    <property type="gene designation" value="Cd36_04690"/>
</dbReference>
<dbReference type="GO" id="GO:0031146">
    <property type="term" value="P:SCF-dependent proteasomal ubiquitin-dependent protein catabolic process"/>
    <property type="evidence" value="ECO:0007669"/>
    <property type="project" value="TreeGrafter"/>
</dbReference>
<organism evidence="4 5">
    <name type="scientific">Candida dubliniensis (strain CD36 / ATCC MYA-646 / CBS 7987 / NCPF 3949 / NRRL Y-17841)</name>
    <name type="common">Yeast</name>
    <dbReference type="NCBI Taxonomy" id="573826"/>
    <lineage>
        <taxon>Eukaryota</taxon>
        <taxon>Fungi</taxon>
        <taxon>Dikarya</taxon>
        <taxon>Ascomycota</taxon>
        <taxon>Saccharomycotina</taxon>
        <taxon>Pichiomycetes</taxon>
        <taxon>Debaryomycetaceae</taxon>
        <taxon>Candida/Lodderomyces clade</taxon>
        <taxon>Candida</taxon>
    </lineage>
</organism>
<proteinExistence type="predicted"/>
<dbReference type="AlphaFoldDB" id="B9W7R7"/>
<evidence type="ECO:0000313" key="3">
    <source>
        <dbReference type="CGD" id="CAL0000169898"/>
    </source>
</evidence>
<keyword evidence="5" id="KW-1185">Reference proteome</keyword>
<feature type="compositionally biased region" description="Basic and acidic residues" evidence="1">
    <location>
        <begin position="1"/>
        <end position="11"/>
    </location>
</feature>
<dbReference type="InterPro" id="IPR003903">
    <property type="entry name" value="UIM_dom"/>
</dbReference>
<dbReference type="HOGENOM" id="CLU_408316_0_0_1"/>
<dbReference type="SMART" id="SM00256">
    <property type="entry name" value="FBOX"/>
    <property type="match status" value="1"/>
</dbReference>
<feature type="region of interest" description="Disordered" evidence="1">
    <location>
        <begin position="604"/>
        <end position="635"/>
    </location>
</feature>
<gene>
    <name evidence="3" type="ordered locus">Cd36_04690</name>
    <name evidence="4" type="ORF">CD36_04690</name>
</gene>
<evidence type="ECO:0000256" key="1">
    <source>
        <dbReference type="SAM" id="MobiDB-lite"/>
    </source>
</evidence>
<dbReference type="PANTHER" id="PTHR14381">
    <property type="entry name" value="DACTYLIN"/>
    <property type="match status" value="1"/>
</dbReference>
<dbReference type="KEGG" id="cdu:CD36_04690"/>
<dbReference type="VEuPathDB" id="FungiDB:CD36_04690"/>
<dbReference type="GeneID" id="8044673"/>
<evidence type="ECO:0000313" key="5">
    <source>
        <dbReference type="Proteomes" id="UP000002605"/>
    </source>
</evidence>
<feature type="domain" description="F-box" evidence="2">
    <location>
        <begin position="34"/>
        <end position="80"/>
    </location>
</feature>
<protein>
    <recommendedName>
        <fullName evidence="2">F-box domain-containing protein</fullName>
    </recommendedName>
</protein>
<dbReference type="InterPro" id="IPR001810">
    <property type="entry name" value="F-box_dom"/>
</dbReference>
<dbReference type="InterPro" id="IPR015943">
    <property type="entry name" value="WD40/YVTN_repeat-like_dom_sf"/>
</dbReference>
<dbReference type="GO" id="GO:0019005">
    <property type="term" value="C:SCF ubiquitin ligase complex"/>
    <property type="evidence" value="ECO:0007669"/>
    <property type="project" value="TreeGrafter"/>
</dbReference>
<reference evidence="4 5" key="1">
    <citation type="journal article" date="2009" name="Genome Res.">
        <title>Comparative genomics of the fungal pathogens Candida dubliniensis and Candida albicans.</title>
        <authorList>
            <person name="Jackson A.P."/>
            <person name="Gamble J.A."/>
            <person name="Yeomans T."/>
            <person name="Moran G.P."/>
            <person name="Saunders D."/>
            <person name="Harris D."/>
            <person name="Aslett M."/>
            <person name="Barrell J.F."/>
            <person name="Butler G."/>
            <person name="Citiulo F."/>
            <person name="Coleman D.C."/>
            <person name="de Groot P.W.J."/>
            <person name="Goodwin T.J."/>
            <person name="Quail M.A."/>
            <person name="McQuillan J."/>
            <person name="Munro C.A."/>
            <person name="Pain A."/>
            <person name="Poulter R.T."/>
            <person name="Rajandream M.A."/>
            <person name="Renauld H."/>
            <person name="Spiering M.J."/>
            <person name="Tivey A."/>
            <person name="Gow N.A.R."/>
            <person name="Barrell B."/>
            <person name="Sullivan D.J."/>
            <person name="Berriman M."/>
        </authorList>
    </citation>
    <scope>NUCLEOTIDE SEQUENCE [LARGE SCALE GENOMIC DNA]</scope>
    <source>
        <strain evidence="5">CD36 / ATCC MYA-646 / CBS 7987 / NCPF 3949 / NRRL Y-17841</strain>
    </source>
</reference>
<dbReference type="PROSITE" id="PS50181">
    <property type="entry name" value="FBOX"/>
    <property type="match status" value="1"/>
</dbReference>
<evidence type="ECO:0000259" key="2">
    <source>
        <dbReference type="PROSITE" id="PS50181"/>
    </source>
</evidence>
<dbReference type="PROSITE" id="PS50330">
    <property type="entry name" value="UIM"/>
    <property type="match status" value="2"/>
</dbReference>
<dbReference type="Pfam" id="PF12937">
    <property type="entry name" value="F-box-like"/>
    <property type="match status" value="1"/>
</dbReference>
<dbReference type="RefSeq" id="XP_002417138.1">
    <property type="nucleotide sequence ID" value="XM_002417093.1"/>
</dbReference>
<dbReference type="EMBL" id="FM992688">
    <property type="protein sequence ID" value="CAX44728.1"/>
    <property type="molecule type" value="Genomic_DNA"/>
</dbReference>
<feature type="compositionally biased region" description="Basic and acidic residues" evidence="1">
    <location>
        <begin position="546"/>
        <end position="573"/>
    </location>
</feature>
<feature type="region of interest" description="Disordered" evidence="1">
    <location>
        <begin position="1"/>
        <end position="34"/>
    </location>
</feature>
<sequence length="647" mass="74739">MSSLKEEDHTQDSLGNTIIKPSHKPNNQVPKHPKLTINDLPPEILIQIFTNLDPIYLNTLRLVCKNWNYIINDKELWMKSFQLRFNIPITSSSFPSLSQSSNWMNEYFTRLQVNKNWKRGISVHKTYQIINNEHRFNDITMVDFGMNKILTYDKRYNNISIGKLSDGKNQGFIPGSISGFSTDVLCFDINWNYLVTGMKNGEVILKNLYTSTSASQRSSVTKFDTMEDSPIMDIIMNKDLIISGSYNGNLRCWNLQGKVVKEFRLEEVIYNISSDFKKHIIVNTDRHIFVIDYQAEEIISKIDLGFIINENEPLEYDLLIRSKNKLDVDYGTKKVIICYKSHIQVFYFDNHSHREMKLDQNVEVIDSRFQIATSNKFFNRNTYVVGQDGLLYGNLLSDGSVIIWNVREDSVLITPITQIYPELDHKKYSHGLNHAIARHNLLEITSFAMNGTMLAIGGYNGLTNVYDVFTGKFIREISIKYPARFQHMHNSLVPISSIQLNPSQTDNNGIIICGDAVQYFEFGEIKQPPGKQPQRRQMQKSLNNRGKNESVKKIRDGLEDYDEEKHRQSHADRLLDKYNGNKYEDEDEELMMALALSESMNNSRDASQISVNESLLTPEELVGEGQQDEEEMDEELRRALELSLIEH</sequence>